<dbReference type="InterPro" id="IPR001841">
    <property type="entry name" value="Znf_RING"/>
</dbReference>
<dbReference type="InterPro" id="IPR013083">
    <property type="entry name" value="Znf_RING/FYVE/PHD"/>
</dbReference>
<proteinExistence type="predicted"/>
<keyword evidence="5" id="KW-0812">Transmembrane</keyword>
<dbReference type="PROSITE" id="PS50089">
    <property type="entry name" value="ZF_RING_2"/>
    <property type="match status" value="1"/>
</dbReference>
<dbReference type="EMBL" id="LJIJ01000006">
    <property type="protein sequence ID" value="ODN06394.1"/>
    <property type="molecule type" value="Genomic_DNA"/>
</dbReference>
<keyword evidence="5" id="KW-0472">Membrane</keyword>
<evidence type="ECO:0000256" key="1">
    <source>
        <dbReference type="ARBA" id="ARBA00022723"/>
    </source>
</evidence>
<accession>A0A1D2NMA4</accession>
<protein>
    <submittedName>
        <fullName evidence="7">E3 ubiquitin-protein ligase RNF8-B</fullName>
    </submittedName>
</protein>
<comment type="caution">
    <text evidence="7">The sequence shown here is derived from an EMBL/GenBank/DDBJ whole genome shotgun (WGS) entry which is preliminary data.</text>
</comment>
<dbReference type="GO" id="GO:0008270">
    <property type="term" value="F:zinc ion binding"/>
    <property type="evidence" value="ECO:0007669"/>
    <property type="project" value="UniProtKB-KW"/>
</dbReference>
<evidence type="ECO:0000259" key="6">
    <source>
        <dbReference type="PROSITE" id="PS50089"/>
    </source>
</evidence>
<dbReference type="Gene3D" id="3.30.40.10">
    <property type="entry name" value="Zinc/RING finger domain, C3HC4 (zinc finger)"/>
    <property type="match status" value="1"/>
</dbReference>
<evidence type="ECO:0000256" key="3">
    <source>
        <dbReference type="ARBA" id="ARBA00022833"/>
    </source>
</evidence>
<keyword evidence="5" id="KW-1133">Transmembrane helix</keyword>
<dbReference type="Proteomes" id="UP000094527">
    <property type="component" value="Unassembled WGS sequence"/>
</dbReference>
<keyword evidence="8" id="KW-1185">Reference proteome</keyword>
<dbReference type="PANTHER" id="PTHR12109">
    <property type="entry name" value="RING FINGER PROTEIN 141-RELATED"/>
    <property type="match status" value="1"/>
</dbReference>
<dbReference type="AlphaFoldDB" id="A0A1D2NMA4"/>
<dbReference type="InterPro" id="IPR047126">
    <property type="entry name" value="RNF141-like"/>
</dbReference>
<name>A0A1D2NMA4_ORCCI</name>
<dbReference type="PROSITE" id="PS00518">
    <property type="entry name" value="ZF_RING_1"/>
    <property type="match status" value="1"/>
</dbReference>
<dbReference type="SMART" id="SM00184">
    <property type="entry name" value="RING"/>
    <property type="match status" value="1"/>
</dbReference>
<evidence type="ECO:0000256" key="4">
    <source>
        <dbReference type="PROSITE-ProRule" id="PRU00175"/>
    </source>
</evidence>
<evidence type="ECO:0000313" key="7">
    <source>
        <dbReference type="EMBL" id="ODN06394.1"/>
    </source>
</evidence>
<organism evidence="7 8">
    <name type="scientific">Orchesella cincta</name>
    <name type="common">Springtail</name>
    <name type="synonym">Podura cincta</name>
    <dbReference type="NCBI Taxonomy" id="48709"/>
    <lineage>
        <taxon>Eukaryota</taxon>
        <taxon>Metazoa</taxon>
        <taxon>Ecdysozoa</taxon>
        <taxon>Arthropoda</taxon>
        <taxon>Hexapoda</taxon>
        <taxon>Collembola</taxon>
        <taxon>Entomobryomorpha</taxon>
        <taxon>Entomobryoidea</taxon>
        <taxon>Orchesellidae</taxon>
        <taxon>Orchesellinae</taxon>
        <taxon>Orchesella</taxon>
    </lineage>
</organism>
<keyword evidence="1" id="KW-0479">Metal-binding</keyword>
<feature type="domain" description="RING-type" evidence="6">
    <location>
        <begin position="82"/>
        <end position="120"/>
    </location>
</feature>
<sequence>MDFDDYSGGDGRRHKTSKSLKIRRLYNGLAIPTFTNPDDEYDDDDDCNTTFMSCYDLCTRNPGGKSDKRKYHKDVLDQYYTCPICYDPCIETTVTNCGHKFCKDCIGKWSLKKPVCPICSALITSRNRIYNDDLFIESQLGCLSTSVKDRFETAQNSRLLTLYKSQHSKSMLKSVRRKLDNSVSFLRCKNASELGENVRQSAHRILSSIPAFSNVGVKTGILIGIVLALLCVFIYSRSSFLTYIYLAIQNYNGTIPSHWIKQEATFKLPPKSPPPEEETLFSVIIHTLGNCGYNFAGYCSSCLGF</sequence>
<gene>
    <name evidence="7" type="ORF">Ocin01_00295</name>
</gene>
<dbReference type="OMA" id="TIPSHWI"/>
<dbReference type="SUPFAM" id="SSF57850">
    <property type="entry name" value="RING/U-box"/>
    <property type="match status" value="1"/>
</dbReference>
<evidence type="ECO:0000256" key="5">
    <source>
        <dbReference type="SAM" id="Phobius"/>
    </source>
</evidence>
<keyword evidence="2 4" id="KW-0863">Zinc-finger</keyword>
<dbReference type="OrthoDB" id="365379at2759"/>
<dbReference type="STRING" id="48709.A0A1D2NMA4"/>
<feature type="transmembrane region" description="Helical" evidence="5">
    <location>
        <begin position="215"/>
        <end position="235"/>
    </location>
</feature>
<dbReference type="Pfam" id="PF13639">
    <property type="entry name" value="zf-RING_2"/>
    <property type="match status" value="1"/>
</dbReference>
<reference evidence="7 8" key="1">
    <citation type="journal article" date="2016" name="Genome Biol. Evol.">
        <title>Gene Family Evolution Reflects Adaptation to Soil Environmental Stressors in the Genome of the Collembolan Orchesella cincta.</title>
        <authorList>
            <person name="Faddeeva-Vakhrusheva A."/>
            <person name="Derks M.F."/>
            <person name="Anvar S.Y."/>
            <person name="Agamennone V."/>
            <person name="Suring W."/>
            <person name="Smit S."/>
            <person name="van Straalen N.M."/>
            <person name="Roelofs D."/>
        </authorList>
    </citation>
    <scope>NUCLEOTIDE SEQUENCE [LARGE SCALE GENOMIC DNA]</scope>
    <source>
        <tissue evidence="7">Mixed pool</tissue>
    </source>
</reference>
<evidence type="ECO:0000313" key="8">
    <source>
        <dbReference type="Proteomes" id="UP000094527"/>
    </source>
</evidence>
<keyword evidence="3" id="KW-0862">Zinc</keyword>
<dbReference type="InterPro" id="IPR017907">
    <property type="entry name" value="Znf_RING_CS"/>
</dbReference>
<evidence type="ECO:0000256" key="2">
    <source>
        <dbReference type="ARBA" id="ARBA00022771"/>
    </source>
</evidence>